<name>A0A396ILP2_MEDTR</name>
<keyword evidence="1" id="KW-0472">Membrane</keyword>
<protein>
    <recommendedName>
        <fullName evidence="4">Transmembrane protein</fullName>
    </recommendedName>
</protein>
<reference evidence="3" key="1">
    <citation type="journal article" date="2018" name="Nat. Plants">
        <title>Whole-genome landscape of Medicago truncatula symbiotic genes.</title>
        <authorList>
            <person name="Pecrix Y."/>
            <person name="Staton S.E."/>
            <person name="Sallet E."/>
            <person name="Lelandais-Briere C."/>
            <person name="Moreau S."/>
            <person name="Carrere S."/>
            <person name="Blein T."/>
            <person name="Jardinaud M.F."/>
            <person name="Latrasse D."/>
            <person name="Zouine M."/>
            <person name="Zahm M."/>
            <person name="Kreplak J."/>
            <person name="Mayjonade B."/>
            <person name="Satge C."/>
            <person name="Perez M."/>
            <person name="Cauet S."/>
            <person name="Marande W."/>
            <person name="Chantry-Darmon C."/>
            <person name="Lopez-Roques C."/>
            <person name="Bouchez O."/>
            <person name="Berard A."/>
            <person name="Debelle F."/>
            <person name="Munos S."/>
            <person name="Bendahmane A."/>
            <person name="Berges H."/>
            <person name="Niebel A."/>
            <person name="Buitink J."/>
            <person name="Frugier F."/>
            <person name="Benhamed M."/>
            <person name="Crespi M."/>
            <person name="Gouzy J."/>
            <person name="Gamas P."/>
        </authorList>
    </citation>
    <scope>NUCLEOTIDE SEQUENCE [LARGE SCALE GENOMIC DNA]</scope>
    <source>
        <strain evidence="3">cv. Jemalong A17</strain>
    </source>
</reference>
<gene>
    <name evidence="2" type="ORF">MtrunA17_Chr4g0072841</name>
</gene>
<evidence type="ECO:0000256" key="1">
    <source>
        <dbReference type="SAM" id="Phobius"/>
    </source>
</evidence>
<evidence type="ECO:0008006" key="4">
    <source>
        <dbReference type="Google" id="ProtNLM"/>
    </source>
</evidence>
<accession>A0A396ILP2</accession>
<feature type="transmembrane region" description="Helical" evidence="1">
    <location>
        <begin position="12"/>
        <end position="29"/>
    </location>
</feature>
<sequence>MRFNLTNTMVSVHATYFSLLILISIQFIYRRFFFPFFQKKLVSPLFI</sequence>
<dbReference type="Proteomes" id="UP000265566">
    <property type="component" value="Chromosome 4"/>
</dbReference>
<evidence type="ECO:0000313" key="2">
    <source>
        <dbReference type="EMBL" id="RHN64785.1"/>
    </source>
</evidence>
<keyword evidence="1" id="KW-1133">Transmembrane helix</keyword>
<dbReference type="Gramene" id="rna27642">
    <property type="protein sequence ID" value="RHN64785.1"/>
    <property type="gene ID" value="gene27642"/>
</dbReference>
<dbReference type="AlphaFoldDB" id="A0A396ILP2"/>
<dbReference type="EMBL" id="PSQE01000004">
    <property type="protein sequence ID" value="RHN64785.1"/>
    <property type="molecule type" value="Genomic_DNA"/>
</dbReference>
<proteinExistence type="predicted"/>
<evidence type="ECO:0000313" key="3">
    <source>
        <dbReference type="Proteomes" id="UP000265566"/>
    </source>
</evidence>
<keyword evidence="1" id="KW-0812">Transmembrane</keyword>
<organism evidence="2 3">
    <name type="scientific">Medicago truncatula</name>
    <name type="common">Barrel medic</name>
    <name type="synonym">Medicago tribuloides</name>
    <dbReference type="NCBI Taxonomy" id="3880"/>
    <lineage>
        <taxon>Eukaryota</taxon>
        <taxon>Viridiplantae</taxon>
        <taxon>Streptophyta</taxon>
        <taxon>Embryophyta</taxon>
        <taxon>Tracheophyta</taxon>
        <taxon>Spermatophyta</taxon>
        <taxon>Magnoliopsida</taxon>
        <taxon>eudicotyledons</taxon>
        <taxon>Gunneridae</taxon>
        <taxon>Pentapetalae</taxon>
        <taxon>rosids</taxon>
        <taxon>fabids</taxon>
        <taxon>Fabales</taxon>
        <taxon>Fabaceae</taxon>
        <taxon>Papilionoideae</taxon>
        <taxon>50 kb inversion clade</taxon>
        <taxon>NPAAA clade</taxon>
        <taxon>Hologalegina</taxon>
        <taxon>IRL clade</taxon>
        <taxon>Trifolieae</taxon>
        <taxon>Medicago</taxon>
    </lineage>
</organism>
<comment type="caution">
    <text evidence="2">The sequence shown here is derived from an EMBL/GenBank/DDBJ whole genome shotgun (WGS) entry which is preliminary data.</text>
</comment>